<gene>
    <name evidence="4" type="ORF">GCM10023215_58150</name>
</gene>
<protein>
    <submittedName>
        <fullName evidence="4">Nucleoside hydrolase</fullName>
    </submittedName>
</protein>
<evidence type="ECO:0000313" key="4">
    <source>
        <dbReference type="EMBL" id="GAA4709029.1"/>
    </source>
</evidence>
<evidence type="ECO:0000256" key="2">
    <source>
        <dbReference type="ARBA" id="ARBA00023295"/>
    </source>
</evidence>
<keyword evidence="2" id="KW-0326">Glycosidase</keyword>
<evidence type="ECO:0000259" key="3">
    <source>
        <dbReference type="Pfam" id="PF01156"/>
    </source>
</evidence>
<evidence type="ECO:0000256" key="1">
    <source>
        <dbReference type="ARBA" id="ARBA00022801"/>
    </source>
</evidence>
<feature type="domain" description="Inosine/uridine-preferring nucleoside hydrolase" evidence="3">
    <location>
        <begin position="7"/>
        <end position="299"/>
    </location>
</feature>
<dbReference type="Gene3D" id="3.90.245.10">
    <property type="entry name" value="Ribonucleoside hydrolase-like"/>
    <property type="match status" value="1"/>
</dbReference>
<keyword evidence="5" id="KW-1185">Reference proteome</keyword>
<sequence length="313" mass="32929">MPNPSSLIIDTDPGVDDAFGILLALSSSICDVRAVTASYGNVALDKTFVNARRILALAGRTDVPVAAGAARPLVHVQAEVAPEWHGADGLGMHSSGFPEPGPADPRPALDLMVSVLRESSVPVTIACLGPMTNTALLLAAHPELTPRIRRIVAMGGALGMGNTRGAGEFNVYADPEAAQRVLTQPEVPVTLVPLDLTMNCAVDDQWLDELSQAGPRCAALVRTAALYREATRERYGHDAIALHDMLAMLEAVRPGTLCTTPHRVNVACTLGPGRGMTVPDRRPDASGPLVDIALDVEVKVALTDALRHLTTLG</sequence>
<dbReference type="InterPro" id="IPR036452">
    <property type="entry name" value="Ribo_hydro-like"/>
</dbReference>
<name>A0ABP8XLB7_9PSEU</name>
<dbReference type="SUPFAM" id="SSF53590">
    <property type="entry name" value="Nucleoside hydrolase"/>
    <property type="match status" value="1"/>
</dbReference>
<dbReference type="PANTHER" id="PTHR12304">
    <property type="entry name" value="INOSINE-URIDINE PREFERRING NUCLEOSIDE HYDROLASE"/>
    <property type="match status" value="1"/>
</dbReference>
<keyword evidence="1 4" id="KW-0378">Hydrolase</keyword>
<evidence type="ECO:0000313" key="5">
    <source>
        <dbReference type="Proteomes" id="UP001500325"/>
    </source>
</evidence>
<dbReference type="Proteomes" id="UP001500325">
    <property type="component" value="Unassembled WGS sequence"/>
</dbReference>
<dbReference type="EMBL" id="BAABIC010000027">
    <property type="protein sequence ID" value="GAA4709029.1"/>
    <property type="molecule type" value="Genomic_DNA"/>
</dbReference>
<dbReference type="PANTHER" id="PTHR12304:SF4">
    <property type="entry name" value="URIDINE NUCLEOSIDASE"/>
    <property type="match status" value="1"/>
</dbReference>
<accession>A0ABP8XLB7</accession>
<reference evidence="5" key="1">
    <citation type="journal article" date="2019" name="Int. J. Syst. Evol. Microbiol.">
        <title>The Global Catalogue of Microorganisms (GCM) 10K type strain sequencing project: providing services to taxonomists for standard genome sequencing and annotation.</title>
        <authorList>
            <consortium name="The Broad Institute Genomics Platform"/>
            <consortium name="The Broad Institute Genome Sequencing Center for Infectious Disease"/>
            <person name="Wu L."/>
            <person name="Ma J."/>
        </authorList>
    </citation>
    <scope>NUCLEOTIDE SEQUENCE [LARGE SCALE GENOMIC DNA]</scope>
    <source>
        <strain evidence="5">JCM 18055</strain>
    </source>
</reference>
<comment type="caution">
    <text evidence="4">The sequence shown here is derived from an EMBL/GenBank/DDBJ whole genome shotgun (WGS) entry which is preliminary data.</text>
</comment>
<organism evidence="4 5">
    <name type="scientific">Pseudonocardia yuanmonensis</name>
    <dbReference type="NCBI Taxonomy" id="1095914"/>
    <lineage>
        <taxon>Bacteria</taxon>
        <taxon>Bacillati</taxon>
        <taxon>Actinomycetota</taxon>
        <taxon>Actinomycetes</taxon>
        <taxon>Pseudonocardiales</taxon>
        <taxon>Pseudonocardiaceae</taxon>
        <taxon>Pseudonocardia</taxon>
    </lineage>
</organism>
<dbReference type="InterPro" id="IPR023186">
    <property type="entry name" value="IUNH"/>
</dbReference>
<dbReference type="Pfam" id="PF01156">
    <property type="entry name" value="IU_nuc_hydro"/>
    <property type="match status" value="1"/>
</dbReference>
<dbReference type="GO" id="GO:0016787">
    <property type="term" value="F:hydrolase activity"/>
    <property type="evidence" value="ECO:0007669"/>
    <property type="project" value="UniProtKB-KW"/>
</dbReference>
<proteinExistence type="predicted"/>
<dbReference type="InterPro" id="IPR001910">
    <property type="entry name" value="Inosine/uridine_hydrolase_dom"/>
</dbReference>